<accession>E6QWT6</accession>
<sequence length="103" mass="11777">MLGARFDVRACPSYPATCGFVSAFDARFGVLDPIFPTRPPFSARKCRFPASTDTSRRLGVEPGYRFGREEGVRWDFLASVEHRKRNLAFVARRLILRYGSSQW</sequence>
<reference evidence="1" key="1">
    <citation type="submission" date="2009-10" db="EMBL/GenBank/DDBJ databases">
        <title>Diversity of trophic interactions inside an arsenic-rich microbial ecosystem.</title>
        <authorList>
            <person name="Bertin P.N."/>
            <person name="Heinrich-Salmeron A."/>
            <person name="Pelletier E."/>
            <person name="Goulhen-Chollet F."/>
            <person name="Arsene-Ploetze F."/>
            <person name="Gallien S."/>
            <person name="Calteau A."/>
            <person name="Vallenet D."/>
            <person name="Casiot C."/>
            <person name="Chane-Woon-Ming B."/>
            <person name="Giloteaux L."/>
            <person name="Barakat M."/>
            <person name="Bonnefoy V."/>
            <person name="Bruneel O."/>
            <person name="Chandler M."/>
            <person name="Cleiss J."/>
            <person name="Duran R."/>
            <person name="Elbaz-Poulichet F."/>
            <person name="Fonknechten N."/>
            <person name="Lauga B."/>
            <person name="Mornico D."/>
            <person name="Ortet P."/>
            <person name="Schaeffer C."/>
            <person name="Siguier P."/>
            <person name="Alexander Thil Smith A."/>
            <person name="Van Dorsselaer A."/>
            <person name="Weissenbach J."/>
            <person name="Medigue C."/>
            <person name="Le Paslier D."/>
        </authorList>
    </citation>
    <scope>NUCLEOTIDE SEQUENCE</scope>
</reference>
<gene>
    <name evidence="1" type="ORF">CARN7_2553</name>
</gene>
<comment type="caution">
    <text evidence="1">The sequence shown here is derived from an EMBL/GenBank/DDBJ whole genome shotgun (WGS) entry which is preliminary data.</text>
</comment>
<evidence type="ECO:0000313" key="1">
    <source>
        <dbReference type="EMBL" id="CBI11710.1"/>
    </source>
</evidence>
<organism evidence="1">
    <name type="scientific">mine drainage metagenome</name>
    <dbReference type="NCBI Taxonomy" id="410659"/>
    <lineage>
        <taxon>unclassified sequences</taxon>
        <taxon>metagenomes</taxon>
        <taxon>ecological metagenomes</taxon>
    </lineage>
</organism>
<protein>
    <submittedName>
        <fullName evidence="1">Uncharacterized protein</fullName>
    </submittedName>
</protein>
<proteinExistence type="predicted"/>
<dbReference type="AlphaFoldDB" id="E6QWT6"/>
<name>E6QWT6_9ZZZZ</name>
<dbReference type="EMBL" id="CABR01000160">
    <property type="protein sequence ID" value="CBI11710.1"/>
    <property type="molecule type" value="Genomic_DNA"/>
</dbReference>